<dbReference type="EMBL" id="RKRE01000002">
    <property type="protein sequence ID" value="RPF46625.1"/>
    <property type="molecule type" value="Genomic_DNA"/>
</dbReference>
<dbReference type="InterPro" id="IPR022765">
    <property type="entry name" value="Dna2/Cas4_DUF83"/>
</dbReference>
<dbReference type="Gene3D" id="3.90.320.10">
    <property type="match status" value="1"/>
</dbReference>
<protein>
    <recommendedName>
        <fullName evidence="4 13">CRISPR-associated exonuclease Cas4</fullName>
        <ecNumber evidence="3 13">3.1.12.1</ecNumber>
    </recommendedName>
</protein>
<dbReference type="GO" id="GO:0004527">
    <property type="term" value="F:exonuclease activity"/>
    <property type="evidence" value="ECO:0007669"/>
    <property type="project" value="UniProtKB-KW"/>
</dbReference>
<evidence type="ECO:0000256" key="4">
    <source>
        <dbReference type="ARBA" id="ARBA00020049"/>
    </source>
</evidence>
<dbReference type="Pfam" id="PF01930">
    <property type="entry name" value="Cas_Cas4"/>
    <property type="match status" value="1"/>
</dbReference>
<proteinExistence type="inferred from homology"/>
<evidence type="ECO:0000256" key="1">
    <source>
        <dbReference type="ARBA" id="ARBA00001966"/>
    </source>
</evidence>
<gene>
    <name evidence="15" type="ORF">EDD75_0875</name>
</gene>
<evidence type="ECO:0000256" key="7">
    <source>
        <dbReference type="ARBA" id="ARBA00022801"/>
    </source>
</evidence>
<keyword evidence="8 13" id="KW-0269">Exonuclease</keyword>
<evidence type="ECO:0000256" key="13">
    <source>
        <dbReference type="RuleBase" id="RU365022"/>
    </source>
</evidence>
<dbReference type="InterPro" id="IPR013343">
    <property type="entry name" value="CRISPR-assoc_prot_Cas4"/>
</dbReference>
<evidence type="ECO:0000256" key="12">
    <source>
        <dbReference type="ARBA" id="ARBA00023211"/>
    </source>
</evidence>
<dbReference type="EC" id="3.1.12.1" evidence="3 13"/>
<keyword evidence="16" id="KW-1185">Reference proteome</keyword>
<dbReference type="InterPro" id="IPR011604">
    <property type="entry name" value="PDDEXK-like_dom_sf"/>
</dbReference>
<keyword evidence="9 13" id="KW-0408">Iron</keyword>
<comment type="caution">
    <text evidence="15">The sequence shown here is derived from an EMBL/GenBank/DDBJ whole genome shotgun (WGS) entry which is preliminary data.</text>
</comment>
<evidence type="ECO:0000313" key="15">
    <source>
        <dbReference type="EMBL" id="RPF46625.1"/>
    </source>
</evidence>
<evidence type="ECO:0000256" key="10">
    <source>
        <dbReference type="ARBA" id="ARBA00023014"/>
    </source>
</evidence>
<evidence type="ECO:0000256" key="11">
    <source>
        <dbReference type="ARBA" id="ARBA00023118"/>
    </source>
</evidence>
<evidence type="ECO:0000256" key="9">
    <source>
        <dbReference type="ARBA" id="ARBA00023004"/>
    </source>
</evidence>
<name>A0A3N5BLK5_9THEO</name>
<accession>A0A3N5BLK5</accession>
<evidence type="ECO:0000259" key="14">
    <source>
        <dbReference type="Pfam" id="PF01930"/>
    </source>
</evidence>
<dbReference type="PANTHER" id="PTHR36531">
    <property type="entry name" value="CRISPR-ASSOCIATED EXONUCLEASE CAS4"/>
    <property type="match status" value="1"/>
</dbReference>
<dbReference type="GO" id="GO:0051536">
    <property type="term" value="F:iron-sulfur cluster binding"/>
    <property type="evidence" value="ECO:0007669"/>
    <property type="project" value="UniProtKB-KW"/>
</dbReference>
<dbReference type="OrthoDB" id="9781776at2"/>
<comment type="function">
    <text evidence="13">CRISPR (clustered regularly interspaced short palindromic repeat) is an adaptive immune system that provides protection against mobile genetic elements (viruses, transposable elements and conjugative plasmids). CRISPR clusters contain sequences complementary to antecedent mobile elements and target invading nucleic acids. CRISPR clusters are transcribed and processed into CRISPR RNA (crRNA).</text>
</comment>
<keyword evidence="7 13" id="KW-0378">Hydrolase</keyword>
<dbReference type="PANTHER" id="PTHR36531:SF6">
    <property type="entry name" value="DNA REPLICATION ATP-DEPENDENT HELICASE_NUCLEASE DNA2"/>
    <property type="match status" value="1"/>
</dbReference>
<evidence type="ECO:0000256" key="6">
    <source>
        <dbReference type="ARBA" id="ARBA00022723"/>
    </source>
</evidence>
<comment type="cofactor">
    <cofactor evidence="13">
        <name>iron-sulfur cluster</name>
        <dbReference type="ChEBI" id="CHEBI:30408"/>
    </cofactor>
</comment>
<dbReference type="InterPro" id="IPR051827">
    <property type="entry name" value="Cas4_exonuclease"/>
</dbReference>
<dbReference type="AlphaFoldDB" id="A0A3N5BLK5"/>
<dbReference type="RefSeq" id="WP_123928588.1">
    <property type="nucleotide sequence ID" value="NZ_DAITJO010000004.1"/>
</dbReference>
<evidence type="ECO:0000256" key="2">
    <source>
        <dbReference type="ARBA" id="ARBA00009189"/>
    </source>
</evidence>
<comment type="similarity">
    <text evidence="2 13">Belongs to the CRISPR-associated exonuclease Cas4 family.</text>
</comment>
<sequence>MVVKVGDLKQYLYCPRIIYFTYVAPVEKKVTAKMAIGKEEHFTTARLEERRRLRAYRLSEGERRFNAYFYSARLGLEGVLDMYVATPQGHFPVDFKNACRVALNHKYQLIAYALLLEDHFGRPVRGGFIYLIPHKRAHYIELTPDARLYTRRLIGAVRNLVAREHFPEMPRRRGRCADCEYRNYCGDVG</sequence>
<feature type="domain" description="DUF83" evidence="14">
    <location>
        <begin position="7"/>
        <end position="185"/>
    </location>
</feature>
<keyword evidence="12 13" id="KW-0464">Manganese</keyword>
<dbReference type="NCBIfam" id="TIGR00372">
    <property type="entry name" value="cas4"/>
    <property type="match status" value="1"/>
</dbReference>
<evidence type="ECO:0000256" key="8">
    <source>
        <dbReference type="ARBA" id="ARBA00022839"/>
    </source>
</evidence>
<keyword evidence="6 13" id="KW-0479">Metal-binding</keyword>
<evidence type="ECO:0000256" key="5">
    <source>
        <dbReference type="ARBA" id="ARBA00022722"/>
    </source>
</evidence>
<comment type="cofactor">
    <cofactor evidence="13">
        <name>Mg(2+)</name>
        <dbReference type="ChEBI" id="CHEBI:18420"/>
    </cofactor>
    <cofactor evidence="13">
        <name>Mn(2+)</name>
        <dbReference type="ChEBI" id="CHEBI:29035"/>
    </cofactor>
    <text evidence="13">Mg(2+) or Mn(2+) required for ssDNA cleavage activity.</text>
</comment>
<reference evidence="15 16" key="1">
    <citation type="submission" date="2018-11" db="EMBL/GenBank/DDBJ databases">
        <title>Genomic Encyclopedia of Type Strains, Phase IV (KMG-IV): sequencing the most valuable type-strain genomes for metagenomic binning, comparative biology and taxonomic classification.</title>
        <authorList>
            <person name="Goeker M."/>
        </authorList>
    </citation>
    <scope>NUCLEOTIDE SEQUENCE [LARGE SCALE GENOMIC DNA]</scope>
    <source>
        <strain evidence="15 16">DSM 102936</strain>
    </source>
</reference>
<dbReference type="GO" id="GO:0046872">
    <property type="term" value="F:metal ion binding"/>
    <property type="evidence" value="ECO:0007669"/>
    <property type="project" value="UniProtKB-KW"/>
</dbReference>
<keyword evidence="11 13" id="KW-0051">Antiviral defense</keyword>
<keyword evidence="10 13" id="KW-0411">Iron-sulfur</keyword>
<comment type="cofactor">
    <cofactor evidence="1">
        <name>[4Fe-4S] cluster</name>
        <dbReference type="ChEBI" id="CHEBI:49883"/>
    </cofactor>
</comment>
<evidence type="ECO:0000313" key="16">
    <source>
        <dbReference type="Proteomes" id="UP000282654"/>
    </source>
</evidence>
<dbReference type="Proteomes" id="UP000282654">
    <property type="component" value="Unassembled WGS sequence"/>
</dbReference>
<dbReference type="GO" id="GO:0051607">
    <property type="term" value="P:defense response to virus"/>
    <property type="evidence" value="ECO:0007669"/>
    <property type="project" value="UniProtKB-KW"/>
</dbReference>
<keyword evidence="5 13" id="KW-0540">Nuclease</keyword>
<evidence type="ECO:0000256" key="3">
    <source>
        <dbReference type="ARBA" id="ARBA00012768"/>
    </source>
</evidence>
<organism evidence="15 16">
    <name type="scientific">Thermodesulfitimonas autotrophica</name>
    <dbReference type="NCBI Taxonomy" id="1894989"/>
    <lineage>
        <taxon>Bacteria</taxon>
        <taxon>Bacillati</taxon>
        <taxon>Bacillota</taxon>
        <taxon>Clostridia</taxon>
        <taxon>Thermoanaerobacterales</taxon>
        <taxon>Thermoanaerobacteraceae</taxon>
        <taxon>Thermodesulfitimonas</taxon>
    </lineage>
</organism>